<dbReference type="AlphaFoldDB" id="A0A2A4HR65"/>
<dbReference type="Gene3D" id="3.10.129.10">
    <property type="entry name" value="Hotdog Thioesterase"/>
    <property type="match status" value="1"/>
</dbReference>
<dbReference type="RefSeq" id="WP_096650822.1">
    <property type="nucleotide sequence ID" value="NZ_NWUX01000003.1"/>
</dbReference>
<dbReference type="InterPro" id="IPR029069">
    <property type="entry name" value="HotDog_dom_sf"/>
</dbReference>
<proteinExistence type="predicted"/>
<dbReference type="Proteomes" id="UP000218677">
    <property type="component" value="Unassembled WGS sequence"/>
</dbReference>
<dbReference type="PANTHER" id="PTHR42993">
    <property type="entry name" value="MAOC-LIKE DEHYDRATASE DOMAIN-CONTAINING PROTEIN"/>
    <property type="match status" value="1"/>
</dbReference>
<evidence type="ECO:0000259" key="1">
    <source>
        <dbReference type="Pfam" id="PF01575"/>
    </source>
</evidence>
<protein>
    <submittedName>
        <fullName evidence="2">Dehydratase</fullName>
    </submittedName>
</protein>
<keyword evidence="3" id="KW-1185">Reference proteome</keyword>
<sequence length="169" mass="19074">MVPFKWIIILSASEVIALRVIHSLEELDDSLGRPLAFSDWFEVDQQRIDAFAAVTGDRQWIHCDVERAVSESPYGTTIAHGYLVLSLIVTMAESCYRIDGFSSKLNYGLNRTRFIQPVPCGSRVRARFVPQAIHYKGEGRYQLVTDVAIELEDRQEPACVAQSLTLLMP</sequence>
<name>A0A2A4HR65_9GAMM</name>
<dbReference type="InterPro" id="IPR002539">
    <property type="entry name" value="MaoC-like_dom"/>
</dbReference>
<dbReference type="SUPFAM" id="SSF54637">
    <property type="entry name" value="Thioesterase/thiol ester dehydrase-isomerase"/>
    <property type="match status" value="1"/>
</dbReference>
<organism evidence="2 3">
    <name type="scientific">Vreelandella nigrificans</name>
    <dbReference type="NCBI Taxonomy" id="2042704"/>
    <lineage>
        <taxon>Bacteria</taxon>
        <taxon>Pseudomonadati</taxon>
        <taxon>Pseudomonadota</taxon>
        <taxon>Gammaproteobacteria</taxon>
        <taxon>Oceanospirillales</taxon>
        <taxon>Halomonadaceae</taxon>
        <taxon>Vreelandella</taxon>
    </lineage>
</organism>
<accession>A0A2A4HR65</accession>
<evidence type="ECO:0000313" key="3">
    <source>
        <dbReference type="Proteomes" id="UP000218677"/>
    </source>
</evidence>
<evidence type="ECO:0000313" key="2">
    <source>
        <dbReference type="EMBL" id="PCF96725.1"/>
    </source>
</evidence>
<dbReference type="InterPro" id="IPR039375">
    <property type="entry name" value="NodN-like"/>
</dbReference>
<dbReference type="PANTHER" id="PTHR42993:SF1">
    <property type="entry name" value="MAOC-LIKE DEHYDRATASE DOMAIN-CONTAINING PROTEIN"/>
    <property type="match status" value="1"/>
</dbReference>
<feature type="domain" description="MaoC-like" evidence="1">
    <location>
        <begin position="30"/>
        <end position="133"/>
    </location>
</feature>
<dbReference type="Pfam" id="PF01575">
    <property type="entry name" value="MaoC_dehydratas"/>
    <property type="match status" value="1"/>
</dbReference>
<dbReference type="CDD" id="cd03450">
    <property type="entry name" value="NodN"/>
    <property type="match status" value="1"/>
</dbReference>
<dbReference type="EMBL" id="NWUX01000003">
    <property type="protein sequence ID" value="PCF96725.1"/>
    <property type="molecule type" value="Genomic_DNA"/>
</dbReference>
<dbReference type="OrthoDB" id="9801735at2"/>
<gene>
    <name evidence="2" type="ORF">CPA45_06220</name>
</gene>
<reference evidence="3" key="1">
    <citation type="submission" date="2017-09" db="EMBL/GenBank/DDBJ databases">
        <authorList>
            <person name="Cho G.-S."/>
            <person name="Oguntoyinbo F.A."/>
            <person name="Cnockaert M."/>
            <person name="Kabisch J."/>
            <person name="Neve H."/>
            <person name="Bockelmann W."/>
            <person name="Wenning M."/>
            <person name="Franz C.M."/>
            <person name="Vandamme P."/>
        </authorList>
    </citation>
    <scope>NUCLEOTIDE SEQUENCE [LARGE SCALE GENOMIC DNA]</scope>
    <source>
        <strain evidence="3">MBT G8648</strain>
    </source>
</reference>
<comment type="caution">
    <text evidence="2">The sequence shown here is derived from an EMBL/GenBank/DDBJ whole genome shotgun (WGS) entry which is preliminary data.</text>
</comment>